<dbReference type="AlphaFoldDB" id="A0A653DQP1"/>
<sequence>MDGTPASSNANEKDVKNDLTKLAATWTKMASWTLPMLQRREFNSAKRSLPKKKNCTRTKRIT</sequence>
<keyword evidence="2" id="KW-1185">Reference proteome</keyword>
<evidence type="ECO:0000313" key="2">
    <source>
        <dbReference type="Proteomes" id="UP000410492"/>
    </source>
</evidence>
<organism evidence="1 2">
    <name type="scientific">Callosobruchus maculatus</name>
    <name type="common">Southern cowpea weevil</name>
    <name type="synonym">Pulse bruchid</name>
    <dbReference type="NCBI Taxonomy" id="64391"/>
    <lineage>
        <taxon>Eukaryota</taxon>
        <taxon>Metazoa</taxon>
        <taxon>Ecdysozoa</taxon>
        <taxon>Arthropoda</taxon>
        <taxon>Hexapoda</taxon>
        <taxon>Insecta</taxon>
        <taxon>Pterygota</taxon>
        <taxon>Neoptera</taxon>
        <taxon>Endopterygota</taxon>
        <taxon>Coleoptera</taxon>
        <taxon>Polyphaga</taxon>
        <taxon>Cucujiformia</taxon>
        <taxon>Chrysomeloidea</taxon>
        <taxon>Chrysomelidae</taxon>
        <taxon>Bruchinae</taxon>
        <taxon>Bruchini</taxon>
        <taxon>Callosobruchus</taxon>
    </lineage>
</organism>
<dbReference type="EMBL" id="CAACVG010013939">
    <property type="protein sequence ID" value="VEN62546.1"/>
    <property type="molecule type" value="Genomic_DNA"/>
</dbReference>
<proteinExistence type="predicted"/>
<dbReference type="Proteomes" id="UP000410492">
    <property type="component" value="Unassembled WGS sequence"/>
</dbReference>
<gene>
    <name evidence="1" type="ORF">CALMAC_LOCUS19638</name>
</gene>
<protein>
    <submittedName>
        <fullName evidence="1">Uncharacterized protein</fullName>
    </submittedName>
</protein>
<reference evidence="1 2" key="1">
    <citation type="submission" date="2019-01" db="EMBL/GenBank/DDBJ databases">
        <authorList>
            <person name="Sayadi A."/>
        </authorList>
    </citation>
    <scope>NUCLEOTIDE SEQUENCE [LARGE SCALE GENOMIC DNA]</scope>
</reference>
<evidence type="ECO:0000313" key="1">
    <source>
        <dbReference type="EMBL" id="VEN62546.1"/>
    </source>
</evidence>
<accession>A0A653DQP1</accession>
<name>A0A653DQP1_CALMS</name>